<evidence type="ECO:0000313" key="5">
    <source>
        <dbReference type="Proteomes" id="UP001146505"/>
    </source>
</evidence>
<dbReference type="RefSeq" id="WP_034974768.1">
    <property type="nucleotide sequence ID" value="NZ_JAKMUV010000016.1"/>
</dbReference>
<evidence type="ECO:0000256" key="3">
    <source>
        <dbReference type="SAM" id="SignalP"/>
    </source>
</evidence>
<dbReference type="AlphaFoldDB" id="A0A9X3RTW7"/>
<feature type="chain" id="PRO_5040748259" description="Secreted protein" evidence="3">
    <location>
        <begin position="28"/>
        <end position="130"/>
    </location>
</feature>
<dbReference type="GeneID" id="301813805"/>
<accession>A0A9X3RTW7</accession>
<evidence type="ECO:0000256" key="2">
    <source>
        <dbReference type="SAM" id="Phobius"/>
    </source>
</evidence>
<evidence type="ECO:0000313" key="4">
    <source>
        <dbReference type="EMBL" id="MCZ9305763.1"/>
    </source>
</evidence>
<dbReference type="Proteomes" id="UP001146505">
    <property type="component" value="Unassembled WGS sequence"/>
</dbReference>
<feature type="signal peptide" evidence="3">
    <location>
        <begin position="1"/>
        <end position="27"/>
    </location>
</feature>
<feature type="transmembrane region" description="Helical" evidence="2">
    <location>
        <begin position="103"/>
        <end position="124"/>
    </location>
</feature>
<keyword evidence="2" id="KW-0472">Membrane</keyword>
<sequence>MRKFRNAALAVATATTVAISGVSVASAADGQTPPAKEQTNEGSSKKDQKPGVSGSSELKDKIVQGLQLDQKADGTQIFGTQNWKNNEDIKKATPMWAKIADSLFITTAAISVFGLVVAPIYNFLRYGINR</sequence>
<evidence type="ECO:0000256" key="1">
    <source>
        <dbReference type="SAM" id="MobiDB-lite"/>
    </source>
</evidence>
<keyword evidence="3" id="KW-0732">Signal</keyword>
<comment type="caution">
    <text evidence="4">The sequence shown here is derived from an EMBL/GenBank/DDBJ whole genome shotgun (WGS) entry which is preliminary data.</text>
</comment>
<keyword evidence="2" id="KW-0812">Transmembrane</keyword>
<keyword evidence="2" id="KW-1133">Transmembrane helix</keyword>
<gene>
    <name evidence="4" type="ORF">L8U58_09565</name>
</gene>
<feature type="region of interest" description="Disordered" evidence="1">
    <location>
        <begin position="25"/>
        <end position="56"/>
    </location>
</feature>
<reference evidence="4" key="1">
    <citation type="submission" date="2022-02" db="EMBL/GenBank/DDBJ databases">
        <title>Corynebacterium sp. from urogenital microbiome.</title>
        <authorList>
            <person name="Cappelli E.A."/>
            <person name="Ribeiro T.G."/>
            <person name="Peixe L."/>
        </authorList>
    </citation>
    <scope>NUCLEOTIDE SEQUENCE</scope>
    <source>
        <strain evidence="4">C9Ua_112</strain>
    </source>
</reference>
<name>A0A9X3RTW7_9CORY</name>
<organism evidence="4 5">
    <name type="scientific">Corynebacterium macclintockiae</name>
    <dbReference type="NCBI Taxonomy" id="2913501"/>
    <lineage>
        <taxon>Bacteria</taxon>
        <taxon>Bacillati</taxon>
        <taxon>Actinomycetota</taxon>
        <taxon>Actinomycetes</taxon>
        <taxon>Mycobacteriales</taxon>
        <taxon>Corynebacteriaceae</taxon>
        <taxon>Corynebacterium</taxon>
    </lineage>
</organism>
<dbReference type="EMBL" id="JAKMUV010000016">
    <property type="protein sequence ID" value="MCZ9305763.1"/>
    <property type="molecule type" value="Genomic_DNA"/>
</dbReference>
<keyword evidence="5" id="KW-1185">Reference proteome</keyword>
<evidence type="ECO:0008006" key="6">
    <source>
        <dbReference type="Google" id="ProtNLM"/>
    </source>
</evidence>
<proteinExistence type="predicted"/>
<protein>
    <recommendedName>
        <fullName evidence="6">Secreted protein</fullName>
    </recommendedName>
</protein>